<protein>
    <submittedName>
        <fullName evidence="2">Uncharacterized protein</fullName>
    </submittedName>
</protein>
<comment type="caution">
    <text evidence="2">The sequence shown here is derived from an EMBL/GenBank/DDBJ whole genome shotgun (WGS) entry which is preliminary data.</text>
</comment>
<keyword evidence="3" id="KW-1185">Reference proteome</keyword>
<feature type="compositionally biased region" description="Low complexity" evidence="1">
    <location>
        <begin position="78"/>
        <end position="90"/>
    </location>
</feature>
<sequence>ALGFPLLTEEEPAWFPEKELRSAQDITPQRFTALERALLCLSVSTESLRDDEESQGRGGNEGNIPNNSSQQALLPQDSKTSTAASFTKAANGPSTDTNNTWNATKATSNNLKAKPKKPAGGEKGKLLHASTEDKPQTRRKSEERDKKKKDKNNRSSM</sequence>
<dbReference type="Proteomes" id="UP001445076">
    <property type="component" value="Unassembled WGS sequence"/>
</dbReference>
<feature type="compositionally biased region" description="Basic and acidic residues" evidence="1">
    <location>
        <begin position="119"/>
        <end position="145"/>
    </location>
</feature>
<name>A0AAW0XXP5_CHEQU</name>
<dbReference type="AlphaFoldDB" id="A0AAW0XXP5"/>
<feature type="non-terminal residue" evidence="2">
    <location>
        <position position="1"/>
    </location>
</feature>
<evidence type="ECO:0000313" key="2">
    <source>
        <dbReference type="EMBL" id="KAK8744237.1"/>
    </source>
</evidence>
<evidence type="ECO:0000313" key="3">
    <source>
        <dbReference type="Proteomes" id="UP001445076"/>
    </source>
</evidence>
<dbReference type="EMBL" id="JARKIK010000023">
    <property type="protein sequence ID" value="KAK8744237.1"/>
    <property type="molecule type" value="Genomic_DNA"/>
</dbReference>
<feature type="region of interest" description="Disordered" evidence="1">
    <location>
        <begin position="45"/>
        <end position="157"/>
    </location>
</feature>
<feature type="compositionally biased region" description="Polar residues" evidence="1">
    <location>
        <begin position="63"/>
        <end position="73"/>
    </location>
</feature>
<organism evidence="2 3">
    <name type="scientific">Cherax quadricarinatus</name>
    <name type="common">Australian red claw crayfish</name>
    <dbReference type="NCBI Taxonomy" id="27406"/>
    <lineage>
        <taxon>Eukaryota</taxon>
        <taxon>Metazoa</taxon>
        <taxon>Ecdysozoa</taxon>
        <taxon>Arthropoda</taxon>
        <taxon>Crustacea</taxon>
        <taxon>Multicrustacea</taxon>
        <taxon>Malacostraca</taxon>
        <taxon>Eumalacostraca</taxon>
        <taxon>Eucarida</taxon>
        <taxon>Decapoda</taxon>
        <taxon>Pleocyemata</taxon>
        <taxon>Astacidea</taxon>
        <taxon>Parastacoidea</taxon>
        <taxon>Parastacidae</taxon>
        <taxon>Cherax</taxon>
    </lineage>
</organism>
<gene>
    <name evidence="2" type="ORF">OTU49_001075</name>
</gene>
<feature type="compositionally biased region" description="Polar residues" evidence="1">
    <location>
        <begin position="92"/>
        <end position="110"/>
    </location>
</feature>
<reference evidence="2 3" key="1">
    <citation type="journal article" date="2024" name="BMC Genomics">
        <title>Genome assembly of redclaw crayfish (Cherax quadricarinatus) provides insights into its immune adaptation and hypoxia tolerance.</title>
        <authorList>
            <person name="Liu Z."/>
            <person name="Zheng J."/>
            <person name="Li H."/>
            <person name="Fang K."/>
            <person name="Wang S."/>
            <person name="He J."/>
            <person name="Zhou D."/>
            <person name="Weng S."/>
            <person name="Chi M."/>
            <person name="Gu Z."/>
            <person name="He J."/>
            <person name="Li F."/>
            <person name="Wang M."/>
        </authorList>
    </citation>
    <scope>NUCLEOTIDE SEQUENCE [LARGE SCALE GENOMIC DNA]</scope>
    <source>
        <strain evidence="2">ZL_2023a</strain>
    </source>
</reference>
<evidence type="ECO:0000256" key="1">
    <source>
        <dbReference type="SAM" id="MobiDB-lite"/>
    </source>
</evidence>
<accession>A0AAW0XXP5</accession>
<proteinExistence type="predicted"/>